<evidence type="ECO:0000313" key="1">
    <source>
        <dbReference type="EMBL" id="GBN42028.1"/>
    </source>
</evidence>
<protein>
    <submittedName>
        <fullName evidence="1">Uncharacterized protein</fullName>
    </submittedName>
</protein>
<proteinExistence type="predicted"/>
<dbReference type="EMBL" id="BGPR01009749">
    <property type="protein sequence ID" value="GBN42028.1"/>
    <property type="molecule type" value="Genomic_DNA"/>
</dbReference>
<evidence type="ECO:0000313" key="2">
    <source>
        <dbReference type="Proteomes" id="UP000499080"/>
    </source>
</evidence>
<keyword evidence="2" id="KW-1185">Reference proteome</keyword>
<dbReference type="Proteomes" id="UP000499080">
    <property type="component" value="Unassembled WGS sequence"/>
</dbReference>
<comment type="caution">
    <text evidence="1">The sequence shown here is derived from an EMBL/GenBank/DDBJ whole genome shotgun (WGS) entry which is preliminary data.</text>
</comment>
<sequence length="98" mass="11328">MGHGCSSIFGYNFPETMDRARWPNSLTTKISRRHSNGFCLLGLRQRESLLKEIRDVEDCRESVTAATVTTEMIQRRWLELDFRLEILMATKGAHVEVL</sequence>
<reference evidence="1 2" key="1">
    <citation type="journal article" date="2019" name="Sci. Rep.">
        <title>Orb-weaving spider Araneus ventricosus genome elucidates the spidroin gene catalogue.</title>
        <authorList>
            <person name="Kono N."/>
            <person name="Nakamura H."/>
            <person name="Ohtoshi R."/>
            <person name="Moran D.A.P."/>
            <person name="Shinohara A."/>
            <person name="Yoshida Y."/>
            <person name="Fujiwara M."/>
            <person name="Mori M."/>
            <person name="Tomita M."/>
            <person name="Arakawa K."/>
        </authorList>
    </citation>
    <scope>NUCLEOTIDE SEQUENCE [LARGE SCALE GENOMIC DNA]</scope>
</reference>
<accession>A0A4Y2NR11</accession>
<gene>
    <name evidence="1" type="ORF">AVEN_192455_1</name>
</gene>
<name>A0A4Y2NR11_ARAVE</name>
<dbReference type="AlphaFoldDB" id="A0A4Y2NR11"/>
<dbReference type="OrthoDB" id="7922405at2759"/>
<organism evidence="1 2">
    <name type="scientific">Araneus ventricosus</name>
    <name type="common">Orbweaver spider</name>
    <name type="synonym">Epeira ventricosa</name>
    <dbReference type="NCBI Taxonomy" id="182803"/>
    <lineage>
        <taxon>Eukaryota</taxon>
        <taxon>Metazoa</taxon>
        <taxon>Ecdysozoa</taxon>
        <taxon>Arthropoda</taxon>
        <taxon>Chelicerata</taxon>
        <taxon>Arachnida</taxon>
        <taxon>Araneae</taxon>
        <taxon>Araneomorphae</taxon>
        <taxon>Entelegynae</taxon>
        <taxon>Araneoidea</taxon>
        <taxon>Araneidae</taxon>
        <taxon>Araneus</taxon>
    </lineage>
</organism>